<dbReference type="PIRSF" id="PIRSF000463">
    <property type="entry name" value="GlgB"/>
    <property type="match status" value="1"/>
</dbReference>
<dbReference type="InterPro" id="IPR013783">
    <property type="entry name" value="Ig-like_fold"/>
</dbReference>
<dbReference type="CDD" id="cd11321">
    <property type="entry name" value="AmyAc_bac_euk_BE"/>
    <property type="match status" value="1"/>
</dbReference>
<dbReference type="InterPro" id="IPR006047">
    <property type="entry name" value="GH13_cat_dom"/>
</dbReference>
<dbReference type="Proteomes" id="UP000677054">
    <property type="component" value="Unassembled WGS sequence"/>
</dbReference>
<dbReference type="GO" id="GO:0043169">
    <property type="term" value="F:cation binding"/>
    <property type="evidence" value="ECO:0007669"/>
    <property type="project" value="InterPro"/>
</dbReference>
<evidence type="ECO:0000256" key="4">
    <source>
        <dbReference type="ARBA" id="ARBA00022679"/>
    </source>
</evidence>
<comment type="catalytic activity">
    <reaction evidence="1">
        <text>Transfers a segment of a (1-&gt;4)-alpha-D-glucan chain to a primary hydroxy group in a similar glucan chain.</text>
        <dbReference type="EC" id="2.4.1.18"/>
    </reaction>
</comment>
<comment type="similarity">
    <text evidence="2">Belongs to the glycosyl hydrolase 13 family. GlgB subfamily.</text>
</comment>
<dbReference type="SMART" id="SM00642">
    <property type="entry name" value="Aamy"/>
    <property type="match status" value="1"/>
</dbReference>
<dbReference type="Pfam" id="PF00128">
    <property type="entry name" value="Alpha-amylase"/>
    <property type="match status" value="1"/>
</dbReference>
<keyword evidence="9" id="KW-1185">Reference proteome</keyword>
<dbReference type="InterPro" id="IPR037439">
    <property type="entry name" value="Branching_enzy"/>
</dbReference>
<dbReference type="InterPro" id="IPR006048">
    <property type="entry name" value="A-amylase/branching_C"/>
</dbReference>
<dbReference type="SUPFAM" id="SSF51011">
    <property type="entry name" value="Glycosyl hydrolase domain"/>
    <property type="match status" value="1"/>
</dbReference>
<name>A0A7R8XHL5_9CRUS</name>
<protein>
    <recommendedName>
        <fullName evidence="3">1,4-alpha-glucan branching enzyme</fullName>
        <ecNumber evidence="3">2.4.1.18</ecNumber>
    </recommendedName>
</protein>
<dbReference type="EMBL" id="CAJPEV010001629">
    <property type="protein sequence ID" value="CAG0893600.1"/>
    <property type="molecule type" value="Genomic_DNA"/>
</dbReference>
<dbReference type="Gene3D" id="3.20.20.80">
    <property type="entry name" value="Glycosidases"/>
    <property type="match status" value="1"/>
</dbReference>
<dbReference type="Gene3D" id="2.60.40.10">
    <property type="entry name" value="Immunoglobulins"/>
    <property type="match status" value="1"/>
</dbReference>
<reference evidence="8" key="1">
    <citation type="submission" date="2020-11" db="EMBL/GenBank/DDBJ databases">
        <authorList>
            <person name="Tran Van P."/>
        </authorList>
    </citation>
    <scope>NUCLEOTIDE SEQUENCE</scope>
</reference>
<dbReference type="Pfam" id="PF02806">
    <property type="entry name" value="Alpha-amylase_C"/>
    <property type="match status" value="1"/>
</dbReference>
<dbReference type="FunFam" id="2.60.40.1180:FF:000003">
    <property type="entry name" value="1,4-alpha-glucan-branching enzyme, chloroplastic/amyloplastic"/>
    <property type="match status" value="1"/>
</dbReference>
<proteinExistence type="inferred from homology"/>
<dbReference type="FunFam" id="3.20.20.80:FF:000001">
    <property type="entry name" value="1,4-alpha-glucan branching enzyme"/>
    <property type="match status" value="1"/>
</dbReference>
<evidence type="ECO:0000256" key="6">
    <source>
        <dbReference type="PIRSR" id="PIRSR000463-1"/>
    </source>
</evidence>
<sequence>MTRTLTMGHGPGAMPATRVIVVKTKSGSLEDRISPWATYVVKPPKIEGLAYYWVFWNPPQRHVFQHKKPEKPKSLRVYESHVGIASYEGKVATYAEFKDNILPRIKKLGKASYLNISLQVAPGYNAIQLMAIMEHVYYASFGYQVTNFYAASSRYGTPEELKALLDQAHSMGLTVLLDVVHSHASKNVLDGLNRFDGSDNCFFHEGGRGFHDLWDSRLFNYTNWEVLRFLLSNLRWYMEEYQFDGFRFDGVTSMMYHHHGMGFGFSGDYNEYFGMATDTEALVYLMLANHMLHELYPNVITVAEDVSGMPALCRPVHEGGTGFDYRLGMAIPDKWIKMLKESKDEDWNMEELVWTLINRRHMEKTIAYAESHDQALVGDKTIAFWLMDKEMYWFMSEASDHSPIIERGIALHKIIRLVTHGLGGEGYLNFMDYVNISGNEFGHPEWLDFPRLGNNESYHYARRQFHLADDELLKYKYLNRFDAAMNNLEEKYGWLHAHQAYVSCKHQDDKTIVFERGGLIFCFNFHPNKSFPDYRIGVWESGKYRIILDSDDKEFGGLGRLDHNTDYFTFNEGHNGRRYSLMVYLPCRTGFILARMD</sequence>
<evidence type="ECO:0000256" key="3">
    <source>
        <dbReference type="ARBA" id="ARBA00012541"/>
    </source>
</evidence>
<dbReference type="PANTHER" id="PTHR43651:SF3">
    <property type="entry name" value="1,4-ALPHA-GLUCAN-BRANCHING ENZYME"/>
    <property type="match status" value="1"/>
</dbReference>
<gene>
    <name evidence="8" type="ORF">DSTB1V02_LOCUS7730</name>
</gene>
<feature type="active site" description="Proton donor" evidence="6">
    <location>
        <position position="304"/>
    </location>
</feature>
<dbReference type="GO" id="GO:0003844">
    <property type="term" value="F:1,4-alpha-glucan branching enzyme activity"/>
    <property type="evidence" value="ECO:0007669"/>
    <property type="project" value="UniProtKB-EC"/>
</dbReference>
<feature type="domain" description="Glycosyl hydrolase family 13 catalytic" evidence="7">
    <location>
        <begin position="100"/>
        <end position="466"/>
    </location>
</feature>
<organism evidence="8">
    <name type="scientific">Darwinula stevensoni</name>
    <dbReference type="NCBI Taxonomy" id="69355"/>
    <lineage>
        <taxon>Eukaryota</taxon>
        <taxon>Metazoa</taxon>
        <taxon>Ecdysozoa</taxon>
        <taxon>Arthropoda</taxon>
        <taxon>Crustacea</taxon>
        <taxon>Oligostraca</taxon>
        <taxon>Ostracoda</taxon>
        <taxon>Podocopa</taxon>
        <taxon>Podocopida</taxon>
        <taxon>Darwinulocopina</taxon>
        <taxon>Darwinuloidea</taxon>
        <taxon>Darwinulidae</taxon>
        <taxon>Darwinula</taxon>
    </lineage>
</organism>
<dbReference type="EMBL" id="LR901146">
    <property type="protein sequence ID" value="CAD7247906.1"/>
    <property type="molecule type" value="Genomic_DNA"/>
</dbReference>
<dbReference type="Gene3D" id="2.60.40.1180">
    <property type="entry name" value="Golgi alpha-mannosidase II"/>
    <property type="match status" value="1"/>
</dbReference>
<feature type="active site" description="Nucleophile" evidence="6">
    <location>
        <position position="249"/>
    </location>
</feature>
<dbReference type="EC" id="2.4.1.18" evidence="3"/>
<evidence type="ECO:0000256" key="2">
    <source>
        <dbReference type="ARBA" id="ARBA00009000"/>
    </source>
</evidence>
<evidence type="ECO:0000256" key="5">
    <source>
        <dbReference type="ARBA" id="ARBA00060592"/>
    </source>
</evidence>
<dbReference type="SUPFAM" id="SSF51445">
    <property type="entry name" value="(Trans)glycosidases"/>
    <property type="match status" value="1"/>
</dbReference>
<dbReference type="AlphaFoldDB" id="A0A7R8XHL5"/>
<dbReference type="OrthoDB" id="196493at2759"/>
<evidence type="ECO:0000313" key="9">
    <source>
        <dbReference type="Proteomes" id="UP000677054"/>
    </source>
</evidence>
<keyword evidence="4" id="KW-0808">Transferase</keyword>
<dbReference type="InterPro" id="IPR013780">
    <property type="entry name" value="Glyco_hydro_b"/>
</dbReference>
<evidence type="ECO:0000259" key="7">
    <source>
        <dbReference type="SMART" id="SM00642"/>
    </source>
</evidence>
<dbReference type="PANTHER" id="PTHR43651">
    <property type="entry name" value="1,4-ALPHA-GLUCAN-BRANCHING ENZYME"/>
    <property type="match status" value="1"/>
</dbReference>
<dbReference type="InterPro" id="IPR017853">
    <property type="entry name" value="GH"/>
</dbReference>
<accession>A0A7R8XHL5</accession>
<evidence type="ECO:0000256" key="1">
    <source>
        <dbReference type="ARBA" id="ARBA00000826"/>
    </source>
</evidence>
<evidence type="ECO:0000313" key="8">
    <source>
        <dbReference type="EMBL" id="CAD7247906.1"/>
    </source>
</evidence>
<dbReference type="GO" id="GO:0005978">
    <property type="term" value="P:glycogen biosynthetic process"/>
    <property type="evidence" value="ECO:0007669"/>
    <property type="project" value="InterPro"/>
</dbReference>
<comment type="pathway">
    <text evidence="5">Glycan biosynthesis.</text>
</comment>
<dbReference type="GO" id="GO:0005737">
    <property type="term" value="C:cytoplasm"/>
    <property type="evidence" value="ECO:0007669"/>
    <property type="project" value="TreeGrafter"/>
</dbReference>